<dbReference type="AlphaFoldDB" id="A0A8J2PC00"/>
<comment type="caution">
    <text evidence="2">The sequence shown here is derived from an EMBL/GenBank/DDBJ whole genome shotgun (WGS) entry which is preliminary data.</text>
</comment>
<evidence type="ECO:0000313" key="2">
    <source>
        <dbReference type="EMBL" id="CAG7817332.1"/>
    </source>
</evidence>
<reference evidence="2" key="1">
    <citation type="submission" date="2021-06" db="EMBL/GenBank/DDBJ databases">
        <authorList>
            <person name="Hodson N. C."/>
            <person name="Mongue J. A."/>
            <person name="Jaron S. K."/>
        </authorList>
    </citation>
    <scope>NUCLEOTIDE SEQUENCE</scope>
</reference>
<evidence type="ECO:0000313" key="3">
    <source>
        <dbReference type="Proteomes" id="UP000708208"/>
    </source>
</evidence>
<sequence>MEPIYPDAVKFDFRVLESVLGNHQELTCLTSKTGYSLSKNAEIYDSLGELVMYAWVTRCANDEENVQVEILRFTDISGNVLFTCTGNERITITSGDALVGHLAKTWGTPNGIPCELRGFENNSIKIQDSGKEFQFQSNGANIATVDYKRECGDGQIETKLTFPNSLAVSEKIMLIVASYYLNLLSSSSPKYCCNIRCFSYWLMGAMALVYIFFLFESMSCCNGCKQ</sequence>
<protein>
    <submittedName>
        <fullName evidence="2">Uncharacterized protein</fullName>
    </submittedName>
</protein>
<keyword evidence="1" id="KW-0472">Membrane</keyword>
<dbReference type="EMBL" id="CAJVCH010391618">
    <property type="protein sequence ID" value="CAG7817332.1"/>
    <property type="molecule type" value="Genomic_DNA"/>
</dbReference>
<keyword evidence="3" id="KW-1185">Reference proteome</keyword>
<proteinExistence type="predicted"/>
<name>A0A8J2PC00_9HEXA</name>
<feature type="transmembrane region" description="Helical" evidence="1">
    <location>
        <begin position="198"/>
        <end position="215"/>
    </location>
</feature>
<keyword evidence="1" id="KW-0812">Transmembrane</keyword>
<evidence type="ECO:0000256" key="1">
    <source>
        <dbReference type="SAM" id="Phobius"/>
    </source>
</evidence>
<organism evidence="2 3">
    <name type="scientific">Allacma fusca</name>
    <dbReference type="NCBI Taxonomy" id="39272"/>
    <lineage>
        <taxon>Eukaryota</taxon>
        <taxon>Metazoa</taxon>
        <taxon>Ecdysozoa</taxon>
        <taxon>Arthropoda</taxon>
        <taxon>Hexapoda</taxon>
        <taxon>Collembola</taxon>
        <taxon>Symphypleona</taxon>
        <taxon>Sminthuridae</taxon>
        <taxon>Allacma</taxon>
    </lineage>
</organism>
<gene>
    <name evidence="2" type="ORF">AFUS01_LOCUS27905</name>
</gene>
<dbReference type="Proteomes" id="UP000708208">
    <property type="component" value="Unassembled WGS sequence"/>
</dbReference>
<keyword evidence="1" id="KW-1133">Transmembrane helix</keyword>
<accession>A0A8J2PC00</accession>